<dbReference type="Proteomes" id="UP000366051">
    <property type="component" value="Chromosome"/>
</dbReference>
<evidence type="ECO:0000313" key="5">
    <source>
        <dbReference type="EMBL" id="QGG47489.1"/>
    </source>
</evidence>
<dbReference type="SMART" id="SM00422">
    <property type="entry name" value="HTH_MERR"/>
    <property type="match status" value="1"/>
</dbReference>
<dbReference type="PANTHER" id="PTHR30204">
    <property type="entry name" value="REDOX-CYCLING DRUG-SENSING TRANSCRIPTIONAL ACTIVATOR SOXR"/>
    <property type="match status" value="1"/>
</dbReference>
<dbReference type="Gene3D" id="3.40.50.280">
    <property type="entry name" value="Cobalamin-binding domain"/>
    <property type="match status" value="1"/>
</dbReference>
<keyword evidence="3" id="KW-0804">Transcription</keyword>
<dbReference type="Gene3D" id="1.10.1240.10">
    <property type="entry name" value="Methionine synthase domain"/>
    <property type="match status" value="1"/>
</dbReference>
<dbReference type="InterPro" id="IPR009061">
    <property type="entry name" value="DNA-bd_dom_put_sf"/>
</dbReference>
<dbReference type="AlphaFoldDB" id="A0A5Q2N119"/>
<organism evidence="5 6">
    <name type="scientific">Heliorestis convoluta</name>
    <dbReference type="NCBI Taxonomy" id="356322"/>
    <lineage>
        <taxon>Bacteria</taxon>
        <taxon>Bacillati</taxon>
        <taxon>Bacillota</taxon>
        <taxon>Clostridia</taxon>
        <taxon>Eubacteriales</taxon>
        <taxon>Heliobacteriaceae</taxon>
        <taxon>Heliorestis</taxon>
    </lineage>
</organism>
<dbReference type="EMBL" id="CP045875">
    <property type="protein sequence ID" value="QGG47489.1"/>
    <property type="molecule type" value="Genomic_DNA"/>
</dbReference>
<evidence type="ECO:0000256" key="1">
    <source>
        <dbReference type="ARBA" id="ARBA00023015"/>
    </source>
</evidence>
<dbReference type="GO" id="GO:0046872">
    <property type="term" value="F:metal ion binding"/>
    <property type="evidence" value="ECO:0007669"/>
    <property type="project" value="InterPro"/>
</dbReference>
<dbReference type="CDD" id="cd02065">
    <property type="entry name" value="B12-binding_like"/>
    <property type="match status" value="1"/>
</dbReference>
<evidence type="ECO:0000256" key="2">
    <source>
        <dbReference type="ARBA" id="ARBA00023125"/>
    </source>
</evidence>
<keyword evidence="2" id="KW-0238">DNA-binding</keyword>
<reference evidence="6" key="1">
    <citation type="submission" date="2019-11" db="EMBL/GenBank/DDBJ databases">
        <title>Genome sequence of Heliorestis convoluta strain HH, an alkaliphilic and minimalistic phototrophic bacterium from a soda lake in Egypt.</title>
        <authorList>
            <person name="Dewey E.D."/>
            <person name="Stokes L.M."/>
            <person name="Burchell B.M."/>
            <person name="Shaffer K.N."/>
            <person name="Huntington A.M."/>
            <person name="Baker J.M."/>
            <person name="Nadendla S."/>
            <person name="Giglio M.G."/>
            <person name="Touchman J.W."/>
            <person name="Blankenship R.E."/>
            <person name="Madigan M.T."/>
            <person name="Sattley W.M."/>
        </authorList>
    </citation>
    <scope>NUCLEOTIDE SEQUENCE [LARGE SCALE GENOMIC DNA]</scope>
    <source>
        <strain evidence="6">HH</strain>
    </source>
</reference>
<evidence type="ECO:0000256" key="3">
    <source>
        <dbReference type="ARBA" id="ARBA00023163"/>
    </source>
</evidence>
<name>A0A5Q2N119_9FIRM</name>
<evidence type="ECO:0000313" key="6">
    <source>
        <dbReference type="Proteomes" id="UP000366051"/>
    </source>
</evidence>
<proteinExistence type="predicted"/>
<dbReference type="KEGG" id="hcv:FTV88_1342"/>
<dbReference type="PANTHER" id="PTHR30204:SF67">
    <property type="entry name" value="HTH-TYPE TRANSCRIPTIONAL REGULATOR MLRA-RELATED"/>
    <property type="match status" value="1"/>
</dbReference>
<dbReference type="RefSeq" id="WP_153724850.1">
    <property type="nucleotide sequence ID" value="NZ_CP045875.1"/>
</dbReference>
<dbReference type="CDD" id="cd01104">
    <property type="entry name" value="HTH_MlrA-CarA"/>
    <property type="match status" value="1"/>
</dbReference>
<dbReference type="PROSITE" id="PS50937">
    <property type="entry name" value="HTH_MERR_2"/>
    <property type="match status" value="1"/>
</dbReference>
<dbReference type="InterPro" id="IPR036724">
    <property type="entry name" value="Cobalamin-bd_sf"/>
</dbReference>
<keyword evidence="1" id="KW-0805">Transcription regulation</keyword>
<dbReference type="InterPro" id="IPR003759">
    <property type="entry name" value="Cbl-bd_cap"/>
</dbReference>
<dbReference type="GO" id="GO:0003700">
    <property type="term" value="F:DNA-binding transcription factor activity"/>
    <property type="evidence" value="ECO:0007669"/>
    <property type="project" value="InterPro"/>
</dbReference>
<dbReference type="SUPFAM" id="SSF52242">
    <property type="entry name" value="Cobalamin (vitamin B12)-binding domain"/>
    <property type="match status" value="1"/>
</dbReference>
<keyword evidence="6" id="KW-1185">Reference proteome</keyword>
<dbReference type="Pfam" id="PF02607">
    <property type="entry name" value="B12-binding_2"/>
    <property type="match status" value="1"/>
</dbReference>
<dbReference type="OrthoDB" id="5756833at2"/>
<dbReference type="Pfam" id="PF13411">
    <property type="entry name" value="MerR_1"/>
    <property type="match status" value="1"/>
</dbReference>
<accession>A0A5Q2N119</accession>
<feature type="domain" description="HTH merR-type" evidence="4">
    <location>
        <begin position="8"/>
        <end position="77"/>
    </location>
</feature>
<dbReference type="InterPro" id="IPR000551">
    <property type="entry name" value="MerR-type_HTH_dom"/>
</dbReference>
<dbReference type="InterPro" id="IPR036594">
    <property type="entry name" value="Meth_synthase_dom"/>
</dbReference>
<evidence type="ECO:0000259" key="4">
    <source>
        <dbReference type="PROSITE" id="PS50937"/>
    </source>
</evidence>
<dbReference type="InterPro" id="IPR047057">
    <property type="entry name" value="MerR_fam"/>
</dbReference>
<gene>
    <name evidence="5" type="ORF">FTV88_1342</name>
</gene>
<dbReference type="Gene3D" id="1.10.1660.10">
    <property type="match status" value="1"/>
</dbReference>
<dbReference type="SUPFAM" id="SSF46955">
    <property type="entry name" value="Putative DNA-binding domain"/>
    <property type="match status" value="1"/>
</dbReference>
<dbReference type="GO" id="GO:0003677">
    <property type="term" value="F:DNA binding"/>
    <property type="evidence" value="ECO:0007669"/>
    <property type="project" value="UniProtKB-KW"/>
</dbReference>
<protein>
    <submittedName>
        <fullName evidence="5">MerR family transcriptional regulator</fullName>
    </submittedName>
</protein>
<dbReference type="GO" id="GO:0031419">
    <property type="term" value="F:cobalamin binding"/>
    <property type="evidence" value="ECO:0007669"/>
    <property type="project" value="InterPro"/>
</dbReference>
<sequence length="311" mass="34831">MSTKKRSIYNIKAVQQMTGVPAGTLRIWEHRYQVVRPERNRNGYRVYSQDDVQMIRWLSQQVKSGLAIGQAVEMLRQQQAQQSAALPSPVEDKGNHVLGDLWLRALHALKAYDEREATHALEEALSLFSVERVALEFMVPLMDELRGSYEQADLSQSQMNFANHFVRSRLAMVIGGLPFGVNSSLVLATSLPGEVHEQGLMIFSIFLRRRGFRVIPIGSDLSAAEVMDTVQELRPACLAFAVEEEEDRQAEALQALKEIKSQADEEAIPLRFVIPGRGLVGLASLTEEEGISAIGMDLKLWERWLGSTLLS</sequence>